<protein>
    <submittedName>
        <fullName evidence="3">RNA-binding protein</fullName>
    </submittedName>
</protein>
<dbReference type="EMBL" id="JAAKDE010000004">
    <property type="protein sequence ID" value="MBA2132549.1"/>
    <property type="molecule type" value="Genomic_DNA"/>
</dbReference>
<keyword evidence="1" id="KW-0689">Ribosomal protein</keyword>
<dbReference type="Gene3D" id="2.30.30.30">
    <property type="match status" value="1"/>
</dbReference>
<dbReference type="InterPro" id="IPR041985">
    <property type="entry name" value="Ribosomal_eL14_KOW"/>
</dbReference>
<keyword evidence="4" id="KW-1185">Reference proteome</keyword>
<evidence type="ECO:0000313" key="4">
    <source>
        <dbReference type="Proteomes" id="UP000657177"/>
    </source>
</evidence>
<evidence type="ECO:0000313" key="3">
    <source>
        <dbReference type="EMBL" id="MBA2132549.1"/>
    </source>
</evidence>
<name>A0A8J6I0Q5_9FIRM</name>
<dbReference type="SUPFAM" id="SSF50104">
    <property type="entry name" value="Translation proteins SH3-like domain"/>
    <property type="match status" value="1"/>
</dbReference>
<dbReference type="RefSeq" id="WP_181338989.1">
    <property type="nucleotide sequence ID" value="NZ_JAAKDE010000004.1"/>
</dbReference>
<comment type="caution">
    <text evidence="3">The sequence shown here is derived from an EMBL/GenBank/DDBJ whole genome shotgun (WGS) entry which is preliminary data.</text>
</comment>
<dbReference type="GO" id="GO:1990904">
    <property type="term" value="C:ribonucleoprotein complex"/>
    <property type="evidence" value="ECO:0007669"/>
    <property type="project" value="UniProtKB-KW"/>
</dbReference>
<dbReference type="GO" id="GO:0005840">
    <property type="term" value="C:ribosome"/>
    <property type="evidence" value="ECO:0007669"/>
    <property type="project" value="UniProtKB-KW"/>
</dbReference>
<evidence type="ECO:0000256" key="2">
    <source>
        <dbReference type="ARBA" id="ARBA00023274"/>
    </source>
</evidence>
<dbReference type="CDD" id="cd06088">
    <property type="entry name" value="KOW_RPL14"/>
    <property type="match status" value="1"/>
</dbReference>
<dbReference type="Proteomes" id="UP000657177">
    <property type="component" value="Unassembled WGS sequence"/>
</dbReference>
<proteinExistence type="predicted"/>
<keyword evidence="2" id="KW-0687">Ribonucleoprotein</keyword>
<sequence>MVKTAVTEVRLGQKVISTRGRDAGSIFLVVGLLNEDYVLVADGRKRSMERPKKKNRKHLSLTLQVDTAIAKKLSAGQPVADEEIVDAIQRLGENLKEGEVNLGER</sequence>
<gene>
    <name evidence="3" type="ORF">G5B42_03195</name>
</gene>
<organism evidence="3 4">
    <name type="scientific">Capillibacterium thermochitinicola</name>
    <dbReference type="NCBI Taxonomy" id="2699427"/>
    <lineage>
        <taxon>Bacteria</taxon>
        <taxon>Bacillati</taxon>
        <taxon>Bacillota</taxon>
        <taxon>Capillibacterium</taxon>
    </lineage>
</organism>
<dbReference type="InterPro" id="IPR014722">
    <property type="entry name" value="Rib_uL2_dom2"/>
</dbReference>
<dbReference type="AlphaFoldDB" id="A0A8J6I0Q5"/>
<evidence type="ECO:0000256" key="1">
    <source>
        <dbReference type="ARBA" id="ARBA00022980"/>
    </source>
</evidence>
<accession>A0A8J6I0Q5</accession>
<dbReference type="InterPro" id="IPR008991">
    <property type="entry name" value="Translation_prot_SH3-like_sf"/>
</dbReference>
<reference evidence="3" key="1">
    <citation type="submission" date="2020-06" db="EMBL/GenBank/DDBJ databases">
        <title>Novel chitinolytic bacterium.</title>
        <authorList>
            <person name="Ungkulpasvich U."/>
            <person name="Kosugi A."/>
            <person name="Uke A."/>
        </authorList>
    </citation>
    <scope>NUCLEOTIDE SEQUENCE</scope>
    <source>
        <strain evidence="3">UUS1-1</strain>
    </source>
</reference>